<sequence length="564" mass="63625">MLKVSNIYPILFSLQFVLLFWGQWVLPQQAPPFLDKFCILCNNTCENGPNFHRWIVEEQVVAPDNFEQVGKVINGQFPGPTITIGTFQHLVVLVENRLSVPLTIHWHGLHQQRTVAADGAALVTQADIPPNGKYTYCMFIEDEPGTHMYHAHTNIDIIWIHGALIVKDNNPPIWAKTRDASKYHYDEERLLILEQLFHEPVERFFQSLTTAGLARPATQSLMINGQSFGVWPTSNSDAKGYSVISVQRMKTYRFRLINLSSELMFRFEIEDHSLTVIEMDGIICVPVKVDHVDIHTGQRYSVLVTMDQPVGNYLTQIIQNPGPGPLNGVAILHYEHAADPTPLRKMSRPGASTPIVTDEWIVSQLSPNPILKQSRVYPVPKTVDRTIMIDFQSQIVGGLATIQINGHQFRSPEIAYLDQIRDGVNVTDNLQVFEILQGQHIQLIMQNRATNPTGNCGTHPFHFHGRYFYVAATGPDVFDPERDGPLIDENVRASGGRLQFRDVFVQYPERTLATGGGCGWVAIRLIANNPGIWLTHCHITSHMLVGKMFVLWEHSDLNPILLGE</sequence>
<feature type="domain" description="Plastocyanin-like" evidence="8">
    <location>
        <begin position="59"/>
        <end position="169"/>
    </location>
</feature>
<keyword evidence="5" id="KW-0732">Signal</keyword>
<keyword evidence="4" id="KW-0186">Copper</keyword>
<dbReference type="GO" id="GO:0016491">
    <property type="term" value="F:oxidoreductase activity"/>
    <property type="evidence" value="ECO:0007669"/>
    <property type="project" value="UniProtKB-KW"/>
</dbReference>
<evidence type="ECO:0000259" key="6">
    <source>
        <dbReference type="Pfam" id="PF00394"/>
    </source>
</evidence>
<protein>
    <submittedName>
        <fullName evidence="9">L-ascorbate oxidase</fullName>
    </submittedName>
</protein>
<feature type="domain" description="Plastocyanin-like" evidence="7">
    <location>
        <begin position="422"/>
        <end position="554"/>
    </location>
</feature>
<dbReference type="PANTHER" id="PTHR11709">
    <property type="entry name" value="MULTI-COPPER OXIDASE"/>
    <property type="match status" value="1"/>
</dbReference>
<dbReference type="PANTHER" id="PTHR11709:SF394">
    <property type="entry name" value="FI03373P-RELATED"/>
    <property type="match status" value="1"/>
</dbReference>
<keyword evidence="10" id="KW-1185">Reference proteome</keyword>
<reference evidence="9 10" key="1">
    <citation type="submission" date="2015-12" db="EMBL/GenBank/DDBJ databases">
        <title>The genome of Folsomia candida.</title>
        <authorList>
            <person name="Faddeeva A."/>
            <person name="Derks M.F."/>
            <person name="Anvar Y."/>
            <person name="Smit S."/>
            <person name="Van Straalen N."/>
            <person name="Roelofs D."/>
        </authorList>
    </citation>
    <scope>NUCLEOTIDE SEQUENCE [LARGE SCALE GENOMIC DNA]</scope>
    <source>
        <strain evidence="9 10">VU population</strain>
        <tissue evidence="9">Whole body</tissue>
    </source>
</reference>
<dbReference type="Pfam" id="PF07732">
    <property type="entry name" value="Cu-oxidase_3"/>
    <property type="match status" value="1"/>
</dbReference>
<feature type="signal peptide" evidence="5">
    <location>
        <begin position="1"/>
        <end position="22"/>
    </location>
</feature>
<dbReference type="Pfam" id="PF07731">
    <property type="entry name" value="Cu-oxidase_2"/>
    <property type="match status" value="1"/>
</dbReference>
<organism evidence="9 10">
    <name type="scientific">Folsomia candida</name>
    <name type="common">Springtail</name>
    <dbReference type="NCBI Taxonomy" id="158441"/>
    <lineage>
        <taxon>Eukaryota</taxon>
        <taxon>Metazoa</taxon>
        <taxon>Ecdysozoa</taxon>
        <taxon>Arthropoda</taxon>
        <taxon>Hexapoda</taxon>
        <taxon>Collembola</taxon>
        <taxon>Entomobryomorpha</taxon>
        <taxon>Isotomoidea</taxon>
        <taxon>Isotomidae</taxon>
        <taxon>Proisotominae</taxon>
        <taxon>Folsomia</taxon>
    </lineage>
</organism>
<dbReference type="Proteomes" id="UP000198287">
    <property type="component" value="Unassembled WGS sequence"/>
</dbReference>
<keyword evidence="2" id="KW-0479">Metal-binding</keyword>
<gene>
    <name evidence="9" type="ORF">Fcan01_03160</name>
</gene>
<keyword evidence="3" id="KW-0560">Oxidoreductase</keyword>
<feature type="chain" id="PRO_5012149615" evidence="5">
    <location>
        <begin position="23"/>
        <end position="564"/>
    </location>
</feature>
<dbReference type="Pfam" id="PF00394">
    <property type="entry name" value="Cu-oxidase"/>
    <property type="match status" value="1"/>
</dbReference>
<evidence type="ECO:0000256" key="1">
    <source>
        <dbReference type="ARBA" id="ARBA00010609"/>
    </source>
</evidence>
<evidence type="ECO:0000256" key="4">
    <source>
        <dbReference type="ARBA" id="ARBA00023008"/>
    </source>
</evidence>
<comment type="caution">
    <text evidence="9">The sequence shown here is derived from an EMBL/GenBank/DDBJ whole genome shotgun (WGS) entry which is preliminary data.</text>
</comment>
<evidence type="ECO:0000256" key="5">
    <source>
        <dbReference type="SAM" id="SignalP"/>
    </source>
</evidence>
<evidence type="ECO:0000259" key="7">
    <source>
        <dbReference type="Pfam" id="PF07731"/>
    </source>
</evidence>
<name>A0A226F2T3_FOLCA</name>
<dbReference type="FunFam" id="2.60.40.420:FF:000045">
    <property type="entry name" value="Laccase 2"/>
    <property type="match status" value="1"/>
</dbReference>
<evidence type="ECO:0000313" key="10">
    <source>
        <dbReference type="Proteomes" id="UP000198287"/>
    </source>
</evidence>
<evidence type="ECO:0000256" key="2">
    <source>
        <dbReference type="ARBA" id="ARBA00022723"/>
    </source>
</evidence>
<dbReference type="InterPro" id="IPR008972">
    <property type="entry name" value="Cupredoxin"/>
</dbReference>
<dbReference type="Gene3D" id="2.60.40.420">
    <property type="entry name" value="Cupredoxins - blue copper proteins"/>
    <property type="match status" value="3"/>
</dbReference>
<evidence type="ECO:0000256" key="3">
    <source>
        <dbReference type="ARBA" id="ARBA00023002"/>
    </source>
</evidence>
<dbReference type="SUPFAM" id="SSF49503">
    <property type="entry name" value="Cupredoxins"/>
    <property type="match status" value="3"/>
</dbReference>
<dbReference type="OrthoDB" id="2121828at2759"/>
<accession>A0A226F2T3</accession>
<feature type="domain" description="Plastocyanin-like" evidence="6">
    <location>
        <begin position="189"/>
        <end position="337"/>
    </location>
</feature>
<comment type="similarity">
    <text evidence="1">Belongs to the multicopper oxidase family.</text>
</comment>
<dbReference type="InterPro" id="IPR045087">
    <property type="entry name" value="Cu-oxidase_fam"/>
</dbReference>
<dbReference type="GO" id="GO:0005507">
    <property type="term" value="F:copper ion binding"/>
    <property type="evidence" value="ECO:0007669"/>
    <property type="project" value="InterPro"/>
</dbReference>
<evidence type="ECO:0000259" key="8">
    <source>
        <dbReference type="Pfam" id="PF07732"/>
    </source>
</evidence>
<dbReference type="InterPro" id="IPR011706">
    <property type="entry name" value="Cu-oxidase_C"/>
</dbReference>
<dbReference type="InterPro" id="IPR011707">
    <property type="entry name" value="Cu-oxidase-like_N"/>
</dbReference>
<dbReference type="CDD" id="cd04205">
    <property type="entry name" value="CuRO_2_LCC_like"/>
    <property type="match status" value="1"/>
</dbReference>
<evidence type="ECO:0000313" key="9">
    <source>
        <dbReference type="EMBL" id="OXA63747.1"/>
    </source>
</evidence>
<dbReference type="OMA" id="LDSHIFW"/>
<dbReference type="EMBL" id="LNIX01000001">
    <property type="protein sequence ID" value="OXA63747.1"/>
    <property type="molecule type" value="Genomic_DNA"/>
</dbReference>
<dbReference type="InterPro" id="IPR001117">
    <property type="entry name" value="Cu-oxidase_2nd"/>
</dbReference>
<dbReference type="AlphaFoldDB" id="A0A226F2T3"/>
<proteinExistence type="inferred from homology"/>